<sequence length="465" mass="54091">MRSFDQHENIESICQRSLRGDALMTTLFRDHPIPQHCPFESPFNFTYSFIDGSCTSRTSSVTSCADSHRFRFLYQACPEMIYSQTHAVELECIGTWRIFGTEYFAARITNSLTQSPPSNLRCLIHEKQNSNGRIGISADASCDSKIISLCHFPPFLLRNHYSVIHHTWKSIVTDFVHHFTKEEWIEKYAGRNKSVSKCIEKEHFGNTYKLIIYATHGCNSGYQCVEIVRKKKNVVQIIRGKLTNNEFTTCSDMTDNANIETLLLEDAEVEIFDYNLIEAKMRCAFQAERCPIRGRYSALNCPSSIIHFGCLLNRSVKYELYCNSNYTQDFICRSHWTENNTLYIIVEEIDSLETACHIYSYLSDDIMNVRSYRHTVCHSQTIQQYTPEFELNLSKYEDCQPTISAWETSNGIQIKPYYFHIWFYVVLLIVTYFKYLRCSVVLLLSLWANIVAHFHVIGDYISNDK</sequence>
<dbReference type="Pfam" id="PF23070">
    <property type="entry name" value="DUF7043"/>
    <property type="match status" value="1"/>
</dbReference>
<dbReference type="PANTHER" id="PTHR22255">
    <property type="entry name" value="LP06548P"/>
    <property type="match status" value="1"/>
</dbReference>
<dbReference type="InterPro" id="IPR055471">
    <property type="entry name" value="DUF7043"/>
</dbReference>
<evidence type="ECO:0000313" key="6">
    <source>
        <dbReference type="Proteomes" id="UP000274756"/>
    </source>
</evidence>
<feature type="domain" description="DUF7042" evidence="2">
    <location>
        <begin position="34"/>
        <end position="144"/>
    </location>
</feature>
<proteinExistence type="predicted"/>
<evidence type="ECO:0000313" key="5">
    <source>
        <dbReference type="Proteomes" id="UP000038040"/>
    </source>
</evidence>
<accession>A0A158Q4D0</accession>
<evidence type="ECO:0000256" key="1">
    <source>
        <dbReference type="SAM" id="Phobius"/>
    </source>
</evidence>
<reference evidence="7" key="1">
    <citation type="submission" date="2016-04" db="UniProtKB">
        <authorList>
            <consortium name="WormBaseParasite"/>
        </authorList>
    </citation>
    <scope>IDENTIFICATION</scope>
</reference>
<keyword evidence="1" id="KW-0812">Transmembrane</keyword>
<evidence type="ECO:0000313" key="4">
    <source>
        <dbReference type="EMBL" id="VDN58511.1"/>
    </source>
</evidence>
<gene>
    <name evidence="4" type="ORF">DME_LOCUS8484</name>
</gene>
<dbReference type="STRING" id="318479.A0A158Q4D0"/>
<dbReference type="InterPro" id="IPR055470">
    <property type="entry name" value="DUF7042"/>
</dbReference>
<feature type="transmembrane region" description="Helical" evidence="1">
    <location>
        <begin position="440"/>
        <end position="458"/>
    </location>
</feature>
<evidence type="ECO:0000259" key="2">
    <source>
        <dbReference type="Pfam" id="PF23069"/>
    </source>
</evidence>
<protein>
    <submittedName>
        <fullName evidence="7">SUEL-type lectin domain-containing protein</fullName>
    </submittedName>
</protein>
<name>A0A158Q4D0_DRAME</name>
<dbReference type="Proteomes" id="UP000274756">
    <property type="component" value="Unassembled WGS sequence"/>
</dbReference>
<keyword evidence="1" id="KW-1133">Transmembrane helix</keyword>
<evidence type="ECO:0000259" key="3">
    <source>
        <dbReference type="Pfam" id="PF23070"/>
    </source>
</evidence>
<evidence type="ECO:0000313" key="7">
    <source>
        <dbReference type="WBParaSite" id="DME_0000460101-mRNA-1"/>
    </source>
</evidence>
<feature type="domain" description="DUF7043" evidence="3">
    <location>
        <begin position="149"/>
        <end position="254"/>
    </location>
</feature>
<dbReference type="WBParaSite" id="DME_0000460101-mRNA-1">
    <property type="protein sequence ID" value="DME_0000460101-mRNA-1"/>
    <property type="gene ID" value="DME_0000460101"/>
</dbReference>
<dbReference type="AlphaFoldDB" id="A0A158Q4D0"/>
<dbReference type="EMBL" id="UYYG01001169">
    <property type="protein sequence ID" value="VDN58511.1"/>
    <property type="molecule type" value="Genomic_DNA"/>
</dbReference>
<keyword evidence="6" id="KW-1185">Reference proteome</keyword>
<organism evidence="5 7">
    <name type="scientific">Dracunculus medinensis</name>
    <name type="common">Guinea worm</name>
    <dbReference type="NCBI Taxonomy" id="318479"/>
    <lineage>
        <taxon>Eukaryota</taxon>
        <taxon>Metazoa</taxon>
        <taxon>Ecdysozoa</taxon>
        <taxon>Nematoda</taxon>
        <taxon>Chromadorea</taxon>
        <taxon>Rhabditida</taxon>
        <taxon>Spirurina</taxon>
        <taxon>Dracunculoidea</taxon>
        <taxon>Dracunculidae</taxon>
        <taxon>Dracunculus</taxon>
    </lineage>
</organism>
<dbReference type="PANTHER" id="PTHR22255:SF9">
    <property type="entry name" value="LP06548P"/>
    <property type="match status" value="1"/>
</dbReference>
<reference evidence="4 6" key="2">
    <citation type="submission" date="2018-11" db="EMBL/GenBank/DDBJ databases">
        <authorList>
            <consortium name="Pathogen Informatics"/>
        </authorList>
    </citation>
    <scope>NUCLEOTIDE SEQUENCE [LARGE SCALE GENOMIC DNA]</scope>
</reference>
<dbReference type="OrthoDB" id="9979716at2759"/>
<keyword evidence="1" id="KW-0472">Membrane</keyword>
<dbReference type="Proteomes" id="UP000038040">
    <property type="component" value="Unplaced"/>
</dbReference>
<dbReference type="Pfam" id="PF23069">
    <property type="entry name" value="DUF7042"/>
    <property type="match status" value="1"/>
</dbReference>
<feature type="transmembrane region" description="Helical" evidence="1">
    <location>
        <begin position="417"/>
        <end position="433"/>
    </location>
</feature>